<comment type="caution">
    <text evidence="1">The sequence shown here is derived from an EMBL/GenBank/DDBJ whole genome shotgun (WGS) entry which is preliminary data.</text>
</comment>
<keyword evidence="2" id="KW-1185">Reference proteome</keyword>
<accession>A0ABD1Y452</accession>
<dbReference type="AlphaFoldDB" id="A0ABD1Y452"/>
<gene>
    <name evidence="1" type="ORF">R1flu_001658</name>
</gene>
<name>A0ABD1Y452_9MARC</name>
<organism evidence="1 2">
    <name type="scientific">Riccia fluitans</name>
    <dbReference type="NCBI Taxonomy" id="41844"/>
    <lineage>
        <taxon>Eukaryota</taxon>
        <taxon>Viridiplantae</taxon>
        <taxon>Streptophyta</taxon>
        <taxon>Embryophyta</taxon>
        <taxon>Marchantiophyta</taxon>
        <taxon>Marchantiopsida</taxon>
        <taxon>Marchantiidae</taxon>
        <taxon>Marchantiales</taxon>
        <taxon>Ricciaceae</taxon>
        <taxon>Riccia</taxon>
    </lineage>
</organism>
<proteinExistence type="predicted"/>
<reference evidence="1 2" key="1">
    <citation type="submission" date="2024-09" db="EMBL/GenBank/DDBJ databases">
        <title>Chromosome-scale assembly of Riccia fluitans.</title>
        <authorList>
            <person name="Paukszto L."/>
            <person name="Sawicki J."/>
            <person name="Karawczyk K."/>
            <person name="Piernik-Szablinska J."/>
            <person name="Szczecinska M."/>
            <person name="Mazdziarz M."/>
        </authorList>
    </citation>
    <scope>NUCLEOTIDE SEQUENCE [LARGE SCALE GENOMIC DNA]</scope>
    <source>
        <strain evidence="1">Rf_01</strain>
        <tissue evidence="1">Aerial parts of the thallus</tissue>
    </source>
</reference>
<protein>
    <submittedName>
        <fullName evidence="1">Uncharacterized protein</fullName>
    </submittedName>
</protein>
<dbReference type="Proteomes" id="UP001605036">
    <property type="component" value="Unassembled WGS sequence"/>
</dbReference>
<dbReference type="EMBL" id="JBHFFA010000006">
    <property type="protein sequence ID" value="KAL2621453.1"/>
    <property type="molecule type" value="Genomic_DNA"/>
</dbReference>
<evidence type="ECO:0000313" key="1">
    <source>
        <dbReference type="EMBL" id="KAL2621453.1"/>
    </source>
</evidence>
<evidence type="ECO:0000313" key="2">
    <source>
        <dbReference type="Proteomes" id="UP001605036"/>
    </source>
</evidence>
<sequence length="139" mass="15715">MAPLFAPIGSRRKGMEKFKGKRCPMTCDLAEEESRSYLLLLAKGGIKYGERQEALRVDVVLLCKRNVPLLERQNLNPSCEWIDERNVRRLVDCAASQTLQRNSNIIALPGDKLLKRQFAWPTAFLVTAHFGSNLLSPSE</sequence>